<dbReference type="UniPathway" id="UPA00070">
    <property type="reaction ID" value="UER00117"/>
</dbReference>
<accession>A0A6M1U5I7</accession>
<feature type="binding site" evidence="9">
    <location>
        <position position="220"/>
    </location>
    <ligand>
        <name>substrate</name>
    </ligand>
</feature>
<comment type="subunit">
    <text evidence="9">Homodimer.</text>
</comment>
<evidence type="ECO:0000256" key="8">
    <source>
        <dbReference type="ARBA" id="ARBA00022975"/>
    </source>
</evidence>
<evidence type="ECO:0000259" key="11">
    <source>
        <dbReference type="Pfam" id="PF01979"/>
    </source>
</evidence>
<comment type="pathway">
    <text evidence="2 9 10">Pyrimidine metabolism; UMP biosynthesis via de novo pathway; (S)-dihydroorotate from bicarbonate: step 3/3.</text>
</comment>
<feature type="modified residue" description="N6-carboxylysine" evidence="9">
    <location>
        <position position="100"/>
    </location>
</feature>
<dbReference type="AlphaFoldDB" id="A0A6M1U5I7"/>
<feature type="binding site" evidence="9">
    <location>
        <position position="14"/>
    </location>
    <ligand>
        <name>Zn(2+)</name>
        <dbReference type="ChEBI" id="CHEBI:29105"/>
        <label>1</label>
    </ligand>
</feature>
<feature type="active site" evidence="9">
    <location>
        <position position="248"/>
    </location>
</feature>
<evidence type="ECO:0000256" key="9">
    <source>
        <dbReference type="HAMAP-Rule" id="MF_00219"/>
    </source>
</evidence>
<dbReference type="GO" id="GO:0044205">
    <property type="term" value="P:'de novo' UMP biosynthetic process"/>
    <property type="evidence" value="ECO:0007669"/>
    <property type="project" value="UniProtKB-UniRule"/>
</dbReference>
<dbReference type="GO" id="GO:0008270">
    <property type="term" value="F:zinc ion binding"/>
    <property type="evidence" value="ECO:0007669"/>
    <property type="project" value="UniProtKB-UniRule"/>
</dbReference>
<feature type="binding site" description="via carbamate group" evidence="9">
    <location>
        <position position="100"/>
    </location>
    <ligand>
        <name>Zn(2+)</name>
        <dbReference type="ChEBI" id="CHEBI:29105"/>
        <label>1</label>
    </ligand>
</feature>
<feature type="domain" description="Amidohydrolase-related" evidence="11">
    <location>
        <begin position="12"/>
        <end position="305"/>
    </location>
</feature>
<gene>
    <name evidence="9 12" type="primary">pyrC</name>
    <name evidence="12" type="ORF">G5V65_11665</name>
</gene>
<sequence>MTQSLTLRRPDDWHLHLRDGAMLKGVLPETARHFARAIIMPNLVPPVVTGDQAAAYRDRILAALPEGMTFEPLMTLYLTETTDPEDVAAAHASGLVKAVKLYPAGATTNSHGGVRDLGKVTAVLERMAEIGLPLCVHGEVTTPEVDIFDREAVFIDTVLDPLRRRIPGLRVVMEHITTEEGVAYARAGGETLGATITTHHLIINRNHILVGGIKPHYYCLPVAKREKHRLALRAAATSGDGRFFLGTDSAPHVDALKEHACGCAGCFTATNTMQLLAHVFEEDGALDRLEAFSSLNGPRFYGLPPNEDRLTLTRGAPAQWPAKIFTEAGPVTVFDPGFPVHWHVEA</sequence>
<feature type="binding site" evidence="9">
    <location>
        <position position="137"/>
    </location>
    <ligand>
        <name>Zn(2+)</name>
        <dbReference type="ChEBI" id="CHEBI:29105"/>
        <label>2</label>
    </ligand>
</feature>
<dbReference type="PIRSF" id="PIRSF001237">
    <property type="entry name" value="DHOdimr"/>
    <property type="match status" value="1"/>
</dbReference>
<keyword evidence="8 9" id="KW-0665">Pyrimidine biosynthesis</keyword>
<dbReference type="GO" id="GO:0005829">
    <property type="term" value="C:cytosol"/>
    <property type="evidence" value="ECO:0007669"/>
    <property type="project" value="TreeGrafter"/>
</dbReference>
<comment type="caution">
    <text evidence="12">The sequence shown here is derived from an EMBL/GenBank/DDBJ whole genome shotgun (WGS) entry which is preliminary data.</text>
</comment>
<keyword evidence="5 9" id="KW-0479">Metal-binding</keyword>
<dbReference type="PANTHER" id="PTHR43137:SF1">
    <property type="entry name" value="DIHYDROOROTASE"/>
    <property type="match status" value="1"/>
</dbReference>
<comment type="cofactor">
    <cofactor evidence="9 10">
        <name>Zn(2+)</name>
        <dbReference type="ChEBI" id="CHEBI:29105"/>
    </cofactor>
    <text evidence="9 10">Binds 2 Zn(2+) ions per subunit.</text>
</comment>
<feature type="binding site" evidence="9">
    <location>
        <position position="175"/>
    </location>
    <ligand>
        <name>Zn(2+)</name>
        <dbReference type="ChEBI" id="CHEBI:29105"/>
        <label>2</label>
    </ligand>
</feature>
<evidence type="ECO:0000256" key="1">
    <source>
        <dbReference type="ARBA" id="ARBA00002368"/>
    </source>
</evidence>
<feature type="binding site" evidence="9">
    <location>
        <position position="42"/>
    </location>
    <ligand>
        <name>substrate</name>
    </ligand>
</feature>
<dbReference type="Pfam" id="PF01979">
    <property type="entry name" value="Amidohydro_1"/>
    <property type="match status" value="1"/>
</dbReference>
<feature type="binding site" evidence="9">
    <location>
        <position position="137"/>
    </location>
    <ligand>
        <name>substrate</name>
    </ligand>
</feature>
<dbReference type="InterPro" id="IPR006680">
    <property type="entry name" value="Amidohydro-rel"/>
</dbReference>
<evidence type="ECO:0000313" key="12">
    <source>
        <dbReference type="EMBL" id="NGQ91555.1"/>
    </source>
</evidence>
<dbReference type="Proteomes" id="UP000474758">
    <property type="component" value="Unassembled WGS sequence"/>
</dbReference>
<dbReference type="EC" id="3.5.2.3" evidence="4 9"/>
<evidence type="ECO:0000256" key="5">
    <source>
        <dbReference type="ARBA" id="ARBA00022723"/>
    </source>
</evidence>
<dbReference type="InterPro" id="IPR032466">
    <property type="entry name" value="Metal_Hydrolase"/>
</dbReference>
<evidence type="ECO:0000256" key="4">
    <source>
        <dbReference type="ARBA" id="ARBA00012860"/>
    </source>
</evidence>
<dbReference type="Gene3D" id="3.20.20.140">
    <property type="entry name" value="Metal-dependent hydrolases"/>
    <property type="match status" value="1"/>
</dbReference>
<evidence type="ECO:0000256" key="3">
    <source>
        <dbReference type="ARBA" id="ARBA00005631"/>
    </source>
</evidence>
<evidence type="ECO:0000256" key="2">
    <source>
        <dbReference type="ARBA" id="ARBA00004880"/>
    </source>
</evidence>
<evidence type="ECO:0000256" key="6">
    <source>
        <dbReference type="ARBA" id="ARBA00022801"/>
    </source>
</evidence>
<feature type="binding site" evidence="9">
    <location>
        <position position="264"/>
    </location>
    <ligand>
        <name>substrate</name>
    </ligand>
</feature>
<evidence type="ECO:0000256" key="10">
    <source>
        <dbReference type="RuleBase" id="RU003440"/>
    </source>
</evidence>
<feature type="binding site" description="via carbamate group" evidence="9">
    <location>
        <position position="100"/>
    </location>
    <ligand>
        <name>Zn(2+)</name>
        <dbReference type="ChEBI" id="CHEBI:29105"/>
        <label>2</label>
    </ligand>
</feature>
<dbReference type="GO" id="GO:0006207">
    <property type="term" value="P:'de novo' pyrimidine nucleobase biosynthetic process"/>
    <property type="evidence" value="ECO:0007669"/>
    <property type="project" value="TreeGrafter"/>
</dbReference>
<comment type="catalytic activity">
    <reaction evidence="9 10">
        <text>(S)-dihydroorotate + H2O = N-carbamoyl-L-aspartate + H(+)</text>
        <dbReference type="Rhea" id="RHEA:24296"/>
        <dbReference type="ChEBI" id="CHEBI:15377"/>
        <dbReference type="ChEBI" id="CHEBI:15378"/>
        <dbReference type="ChEBI" id="CHEBI:30864"/>
        <dbReference type="ChEBI" id="CHEBI:32814"/>
        <dbReference type="EC" id="3.5.2.3"/>
    </reaction>
</comment>
<protein>
    <recommendedName>
        <fullName evidence="4 9">Dihydroorotase</fullName>
        <shortName evidence="9">DHOase</shortName>
        <ecNumber evidence="4 9">3.5.2.3</ecNumber>
    </recommendedName>
</protein>
<name>A0A6M1U5I7_9RHOB</name>
<proteinExistence type="inferred from homology"/>
<reference evidence="12 13" key="1">
    <citation type="submission" date="2020-02" db="EMBL/GenBank/DDBJ databases">
        <title>Rhodobacter translucens sp. nov., a novel bacterium isolated from activated sludge.</title>
        <authorList>
            <person name="Liu J."/>
        </authorList>
    </citation>
    <scope>NUCLEOTIDE SEQUENCE [LARGE SCALE GENOMIC DNA]</scope>
    <source>
        <strain evidence="12 13">HX-7-19</strain>
    </source>
</reference>
<dbReference type="EMBL" id="JAALFE010000010">
    <property type="protein sequence ID" value="NGQ91555.1"/>
    <property type="molecule type" value="Genomic_DNA"/>
</dbReference>
<dbReference type="CDD" id="cd01294">
    <property type="entry name" value="DHOase"/>
    <property type="match status" value="1"/>
</dbReference>
<dbReference type="PANTHER" id="PTHR43137">
    <property type="entry name" value="DIHYDROOROTASE"/>
    <property type="match status" value="1"/>
</dbReference>
<organism evidence="12 13">
    <name type="scientific">Paragemmobacter kunshanensis</name>
    <dbReference type="NCBI Taxonomy" id="2583234"/>
    <lineage>
        <taxon>Bacteria</taxon>
        <taxon>Pseudomonadati</taxon>
        <taxon>Pseudomonadota</taxon>
        <taxon>Alphaproteobacteria</taxon>
        <taxon>Rhodobacterales</taxon>
        <taxon>Paracoccaceae</taxon>
        <taxon>Paragemmobacter</taxon>
    </lineage>
</organism>
<feature type="binding site" evidence="9">
    <location>
        <position position="16"/>
    </location>
    <ligand>
        <name>Zn(2+)</name>
        <dbReference type="ChEBI" id="CHEBI:29105"/>
        <label>1</label>
    </ligand>
</feature>
<dbReference type="HAMAP" id="MF_00219">
    <property type="entry name" value="PyrC_classII"/>
    <property type="match status" value="1"/>
</dbReference>
<dbReference type="RefSeq" id="WP_165050216.1">
    <property type="nucleotide sequence ID" value="NZ_JAALFE010000010.1"/>
</dbReference>
<keyword evidence="7 9" id="KW-0862">Zinc</keyword>
<feature type="binding site" evidence="9">
    <location>
        <position position="252"/>
    </location>
    <ligand>
        <name>substrate</name>
    </ligand>
</feature>
<feature type="binding site" evidence="9">
    <location>
        <begin position="16"/>
        <end position="18"/>
    </location>
    <ligand>
        <name>substrate</name>
    </ligand>
</feature>
<dbReference type="SUPFAM" id="SSF51556">
    <property type="entry name" value="Metallo-dependent hydrolases"/>
    <property type="match status" value="1"/>
</dbReference>
<comment type="function">
    <text evidence="1 9">Catalyzes the reversible cyclization of carbamoyl aspartate to dihydroorotate.</text>
</comment>
<dbReference type="NCBIfam" id="TIGR00856">
    <property type="entry name" value="pyrC_dimer"/>
    <property type="match status" value="1"/>
</dbReference>
<evidence type="ECO:0000313" key="13">
    <source>
        <dbReference type="Proteomes" id="UP000474758"/>
    </source>
</evidence>
<dbReference type="PROSITE" id="PS00483">
    <property type="entry name" value="DIHYDROOROTASE_2"/>
    <property type="match status" value="1"/>
</dbReference>
<keyword evidence="13" id="KW-1185">Reference proteome</keyword>
<keyword evidence="6 9" id="KW-0378">Hydrolase</keyword>
<dbReference type="InterPro" id="IPR004721">
    <property type="entry name" value="DHOdimr"/>
</dbReference>
<dbReference type="GO" id="GO:0004151">
    <property type="term" value="F:dihydroorotase activity"/>
    <property type="evidence" value="ECO:0007669"/>
    <property type="project" value="UniProtKB-UniRule"/>
</dbReference>
<evidence type="ECO:0000256" key="7">
    <source>
        <dbReference type="ARBA" id="ARBA00022833"/>
    </source>
</evidence>
<dbReference type="InterPro" id="IPR002195">
    <property type="entry name" value="Dihydroorotase_CS"/>
</dbReference>
<dbReference type="PROSITE" id="PS00482">
    <property type="entry name" value="DIHYDROOROTASE_1"/>
    <property type="match status" value="1"/>
</dbReference>
<feature type="binding site" evidence="9">
    <location>
        <position position="248"/>
    </location>
    <ligand>
        <name>Zn(2+)</name>
        <dbReference type="ChEBI" id="CHEBI:29105"/>
        <label>1</label>
    </ligand>
</feature>
<comment type="similarity">
    <text evidence="3 9 10">Belongs to the metallo-dependent hydrolases superfamily. DHOase family. Class II DHOase subfamily.</text>
</comment>